<dbReference type="AlphaFoldDB" id="A0A4S4KAQ3"/>
<dbReference type="Proteomes" id="UP000309038">
    <property type="component" value="Unassembled WGS sequence"/>
</dbReference>
<reference evidence="2 3" key="1">
    <citation type="submission" date="2019-02" db="EMBL/GenBank/DDBJ databases">
        <title>Genome sequencing of the rare red list fungi Phlebia centrifuga.</title>
        <authorList>
            <person name="Buettner E."/>
            <person name="Kellner H."/>
        </authorList>
    </citation>
    <scope>NUCLEOTIDE SEQUENCE [LARGE SCALE GENOMIC DNA]</scope>
    <source>
        <strain evidence="2 3">DSM 108282</strain>
    </source>
</reference>
<sequence>MISVFLASDTPGTDVMFVDENPVVVVIFAVVFIKIPLRAILIDSFFPCLYAYFAFQ</sequence>
<proteinExistence type="predicted"/>
<organism evidence="2 3">
    <name type="scientific">Hermanssonia centrifuga</name>
    <dbReference type="NCBI Taxonomy" id="98765"/>
    <lineage>
        <taxon>Eukaryota</taxon>
        <taxon>Fungi</taxon>
        <taxon>Dikarya</taxon>
        <taxon>Basidiomycota</taxon>
        <taxon>Agaricomycotina</taxon>
        <taxon>Agaricomycetes</taxon>
        <taxon>Polyporales</taxon>
        <taxon>Meruliaceae</taxon>
        <taxon>Hermanssonia</taxon>
    </lineage>
</organism>
<comment type="caution">
    <text evidence="2">The sequence shown here is derived from an EMBL/GenBank/DDBJ whole genome shotgun (WGS) entry which is preliminary data.</text>
</comment>
<name>A0A4S4KAQ3_9APHY</name>
<keyword evidence="3" id="KW-1185">Reference proteome</keyword>
<keyword evidence="1" id="KW-1133">Transmembrane helix</keyword>
<dbReference type="EMBL" id="SGPJ01000366">
    <property type="protein sequence ID" value="THG95025.1"/>
    <property type="molecule type" value="Genomic_DNA"/>
</dbReference>
<accession>A0A4S4KAQ3</accession>
<feature type="transmembrane region" description="Helical" evidence="1">
    <location>
        <begin position="23"/>
        <end position="53"/>
    </location>
</feature>
<protein>
    <submittedName>
        <fullName evidence="2">Uncharacterized protein</fullName>
    </submittedName>
</protein>
<evidence type="ECO:0000313" key="3">
    <source>
        <dbReference type="Proteomes" id="UP000309038"/>
    </source>
</evidence>
<evidence type="ECO:0000313" key="2">
    <source>
        <dbReference type="EMBL" id="THG95025.1"/>
    </source>
</evidence>
<keyword evidence="1" id="KW-0472">Membrane</keyword>
<gene>
    <name evidence="2" type="ORF">EW026_g6549</name>
</gene>
<keyword evidence="1" id="KW-0812">Transmembrane</keyword>
<evidence type="ECO:0000256" key="1">
    <source>
        <dbReference type="SAM" id="Phobius"/>
    </source>
</evidence>